<protein>
    <submittedName>
        <fullName evidence="2">Uncharacterized protein</fullName>
    </submittedName>
</protein>
<evidence type="ECO:0000256" key="1">
    <source>
        <dbReference type="SAM" id="MobiDB-lite"/>
    </source>
</evidence>
<comment type="caution">
    <text evidence="2">The sequence shown here is derived from an EMBL/GenBank/DDBJ whole genome shotgun (WGS) entry which is preliminary data.</text>
</comment>
<keyword evidence="3" id="KW-1185">Reference proteome</keyword>
<evidence type="ECO:0000313" key="2">
    <source>
        <dbReference type="EMBL" id="THU56714.1"/>
    </source>
</evidence>
<dbReference type="Proteomes" id="UP000317650">
    <property type="component" value="Chromosome 11"/>
</dbReference>
<evidence type="ECO:0000313" key="3">
    <source>
        <dbReference type="Proteomes" id="UP000317650"/>
    </source>
</evidence>
<proteinExistence type="predicted"/>
<sequence>MQEACRCGPVLSKKKTRQRKAAGRRRERTWLGEGAEEGVEGVEGNDDDDEEEEEEKERLFHQRKSKKEESSDSYVWISSQILLRYR</sequence>
<reference evidence="2 3" key="1">
    <citation type="journal article" date="2019" name="Nat. Plants">
        <title>Genome sequencing of Musa balbisiana reveals subgenome evolution and function divergence in polyploid bananas.</title>
        <authorList>
            <person name="Yao X."/>
        </authorList>
    </citation>
    <scope>NUCLEOTIDE SEQUENCE [LARGE SCALE GENOMIC DNA]</scope>
    <source>
        <strain evidence="3">cv. DH-PKW</strain>
        <tissue evidence="2">Leaves</tissue>
    </source>
</reference>
<feature type="region of interest" description="Disordered" evidence="1">
    <location>
        <begin position="1"/>
        <end position="71"/>
    </location>
</feature>
<dbReference type="AlphaFoldDB" id="A0A4S8J737"/>
<feature type="compositionally biased region" description="Basic residues" evidence="1">
    <location>
        <begin position="12"/>
        <end position="27"/>
    </location>
</feature>
<dbReference type="EMBL" id="PYDT01000007">
    <property type="protein sequence ID" value="THU56714.1"/>
    <property type="molecule type" value="Genomic_DNA"/>
</dbReference>
<organism evidence="2 3">
    <name type="scientific">Musa balbisiana</name>
    <name type="common">Banana</name>
    <dbReference type="NCBI Taxonomy" id="52838"/>
    <lineage>
        <taxon>Eukaryota</taxon>
        <taxon>Viridiplantae</taxon>
        <taxon>Streptophyta</taxon>
        <taxon>Embryophyta</taxon>
        <taxon>Tracheophyta</taxon>
        <taxon>Spermatophyta</taxon>
        <taxon>Magnoliopsida</taxon>
        <taxon>Liliopsida</taxon>
        <taxon>Zingiberales</taxon>
        <taxon>Musaceae</taxon>
        <taxon>Musa</taxon>
    </lineage>
</organism>
<gene>
    <name evidence="2" type="ORF">C4D60_Mb11t20120</name>
</gene>
<feature type="compositionally biased region" description="Basic and acidic residues" evidence="1">
    <location>
        <begin position="56"/>
        <end position="70"/>
    </location>
</feature>
<accession>A0A4S8J737</accession>
<feature type="compositionally biased region" description="Acidic residues" evidence="1">
    <location>
        <begin position="34"/>
        <end position="55"/>
    </location>
</feature>
<name>A0A4S8J737_MUSBA</name>